<protein>
    <recommendedName>
        <fullName evidence="1">Isopenicillin N synthase-like Fe(2+) 2OG dioxygenase domain-containing protein</fullName>
    </recommendedName>
</protein>
<name>A0A2G2ZWL1_CAPAN</name>
<evidence type="ECO:0000313" key="3">
    <source>
        <dbReference type="Proteomes" id="UP000222542"/>
    </source>
</evidence>
<gene>
    <name evidence="2" type="ORF">T459_08479</name>
</gene>
<dbReference type="SUPFAM" id="SSF51197">
    <property type="entry name" value="Clavaminate synthase-like"/>
    <property type="match status" value="1"/>
</dbReference>
<dbReference type="EMBL" id="AYRZ02000003">
    <property type="protein sequence ID" value="PHT86373.1"/>
    <property type="molecule type" value="Genomic_DNA"/>
</dbReference>
<comment type="caution">
    <text evidence="2">The sequence shown here is derived from an EMBL/GenBank/DDBJ whole genome shotgun (WGS) entry which is preliminary data.</text>
</comment>
<dbReference type="InterPro" id="IPR027443">
    <property type="entry name" value="IPNS-like_sf"/>
</dbReference>
<dbReference type="PANTHER" id="PTHR47990">
    <property type="entry name" value="2-OXOGLUTARATE (2OG) AND FE(II)-DEPENDENT OXYGENASE SUPERFAMILY PROTEIN-RELATED"/>
    <property type="match status" value="1"/>
</dbReference>
<sequence>MINIGDVLQIMSSDRYKSVKHRVIISVSRNRVSVPIFVNPAPDAFFSPLKQVLENGEKPL</sequence>
<proteinExistence type="predicted"/>
<dbReference type="InterPro" id="IPR050231">
    <property type="entry name" value="Iron_ascorbate_oxido_reductase"/>
</dbReference>
<evidence type="ECO:0000313" key="2">
    <source>
        <dbReference type="EMBL" id="PHT86373.1"/>
    </source>
</evidence>
<feature type="domain" description="Isopenicillin N synthase-like Fe(2+) 2OG dioxygenase" evidence="1">
    <location>
        <begin position="2"/>
        <end position="40"/>
    </location>
</feature>
<organism evidence="2 3">
    <name type="scientific">Capsicum annuum</name>
    <name type="common">Capsicum pepper</name>
    <dbReference type="NCBI Taxonomy" id="4072"/>
    <lineage>
        <taxon>Eukaryota</taxon>
        <taxon>Viridiplantae</taxon>
        <taxon>Streptophyta</taxon>
        <taxon>Embryophyta</taxon>
        <taxon>Tracheophyta</taxon>
        <taxon>Spermatophyta</taxon>
        <taxon>Magnoliopsida</taxon>
        <taxon>eudicotyledons</taxon>
        <taxon>Gunneridae</taxon>
        <taxon>Pentapetalae</taxon>
        <taxon>asterids</taxon>
        <taxon>lamiids</taxon>
        <taxon>Solanales</taxon>
        <taxon>Solanaceae</taxon>
        <taxon>Solanoideae</taxon>
        <taxon>Capsiceae</taxon>
        <taxon>Capsicum</taxon>
    </lineage>
</organism>
<dbReference type="InterPro" id="IPR044861">
    <property type="entry name" value="IPNS-like_FE2OG_OXY"/>
</dbReference>
<dbReference type="Pfam" id="PF03171">
    <property type="entry name" value="2OG-FeII_Oxy"/>
    <property type="match status" value="1"/>
</dbReference>
<dbReference type="Proteomes" id="UP000222542">
    <property type="component" value="Unassembled WGS sequence"/>
</dbReference>
<reference evidence="2 3" key="2">
    <citation type="journal article" date="2017" name="Genome Biol.">
        <title>New reference genome sequences of hot pepper reveal the massive evolution of plant disease-resistance genes by retroduplication.</title>
        <authorList>
            <person name="Kim S."/>
            <person name="Park J."/>
            <person name="Yeom S.I."/>
            <person name="Kim Y.M."/>
            <person name="Seo E."/>
            <person name="Kim K.T."/>
            <person name="Kim M.S."/>
            <person name="Lee J.M."/>
            <person name="Cheong K."/>
            <person name="Shin H.S."/>
            <person name="Kim S.B."/>
            <person name="Han K."/>
            <person name="Lee J."/>
            <person name="Park M."/>
            <person name="Lee H.A."/>
            <person name="Lee H.Y."/>
            <person name="Lee Y."/>
            <person name="Oh S."/>
            <person name="Lee J.H."/>
            <person name="Choi E."/>
            <person name="Choi E."/>
            <person name="Lee S.E."/>
            <person name="Jeon J."/>
            <person name="Kim H."/>
            <person name="Choi G."/>
            <person name="Song H."/>
            <person name="Lee J."/>
            <person name="Lee S.C."/>
            <person name="Kwon J.K."/>
            <person name="Lee H.Y."/>
            <person name="Koo N."/>
            <person name="Hong Y."/>
            <person name="Kim R.W."/>
            <person name="Kang W.H."/>
            <person name="Huh J.H."/>
            <person name="Kang B.C."/>
            <person name="Yang T.J."/>
            <person name="Lee Y.H."/>
            <person name="Bennetzen J.L."/>
            <person name="Choi D."/>
        </authorList>
    </citation>
    <scope>NUCLEOTIDE SEQUENCE [LARGE SCALE GENOMIC DNA]</scope>
    <source>
        <strain evidence="3">cv. CM334</strain>
    </source>
</reference>
<dbReference type="AlphaFoldDB" id="A0A2G2ZWL1"/>
<dbReference type="Gene3D" id="2.60.120.330">
    <property type="entry name" value="B-lactam Antibiotic, Isopenicillin N Synthase, Chain"/>
    <property type="match status" value="1"/>
</dbReference>
<accession>A0A2G2ZWL1</accession>
<dbReference type="Gramene" id="PHT86373">
    <property type="protein sequence ID" value="PHT86373"/>
    <property type="gene ID" value="T459_08479"/>
</dbReference>
<evidence type="ECO:0000259" key="1">
    <source>
        <dbReference type="Pfam" id="PF03171"/>
    </source>
</evidence>
<keyword evidence="3" id="KW-1185">Reference proteome</keyword>
<reference evidence="2 3" key="1">
    <citation type="journal article" date="2014" name="Nat. Genet.">
        <title>Genome sequence of the hot pepper provides insights into the evolution of pungency in Capsicum species.</title>
        <authorList>
            <person name="Kim S."/>
            <person name="Park M."/>
            <person name="Yeom S.I."/>
            <person name="Kim Y.M."/>
            <person name="Lee J.M."/>
            <person name="Lee H.A."/>
            <person name="Seo E."/>
            <person name="Choi J."/>
            <person name="Cheong K."/>
            <person name="Kim K.T."/>
            <person name="Jung K."/>
            <person name="Lee G.W."/>
            <person name="Oh S.K."/>
            <person name="Bae C."/>
            <person name="Kim S.B."/>
            <person name="Lee H.Y."/>
            <person name="Kim S.Y."/>
            <person name="Kim M.S."/>
            <person name="Kang B.C."/>
            <person name="Jo Y.D."/>
            <person name="Yang H.B."/>
            <person name="Jeong H.J."/>
            <person name="Kang W.H."/>
            <person name="Kwon J.K."/>
            <person name="Shin C."/>
            <person name="Lim J.Y."/>
            <person name="Park J.H."/>
            <person name="Huh J.H."/>
            <person name="Kim J.S."/>
            <person name="Kim B.D."/>
            <person name="Cohen O."/>
            <person name="Paran I."/>
            <person name="Suh M.C."/>
            <person name="Lee S.B."/>
            <person name="Kim Y.K."/>
            <person name="Shin Y."/>
            <person name="Noh S.J."/>
            <person name="Park J."/>
            <person name="Seo Y.S."/>
            <person name="Kwon S.Y."/>
            <person name="Kim H.A."/>
            <person name="Park J.M."/>
            <person name="Kim H.J."/>
            <person name="Choi S.B."/>
            <person name="Bosland P.W."/>
            <person name="Reeves G."/>
            <person name="Jo S.H."/>
            <person name="Lee B.W."/>
            <person name="Cho H.T."/>
            <person name="Choi H.S."/>
            <person name="Lee M.S."/>
            <person name="Yu Y."/>
            <person name="Do Choi Y."/>
            <person name="Park B.S."/>
            <person name="van Deynze A."/>
            <person name="Ashrafi H."/>
            <person name="Hill T."/>
            <person name="Kim W.T."/>
            <person name="Pai H.S."/>
            <person name="Ahn H.K."/>
            <person name="Yeam I."/>
            <person name="Giovannoni J.J."/>
            <person name="Rose J.K."/>
            <person name="Sorensen I."/>
            <person name="Lee S.J."/>
            <person name="Kim R.W."/>
            <person name="Choi I.Y."/>
            <person name="Choi B.S."/>
            <person name="Lim J.S."/>
            <person name="Lee Y.H."/>
            <person name="Choi D."/>
        </authorList>
    </citation>
    <scope>NUCLEOTIDE SEQUENCE [LARGE SCALE GENOMIC DNA]</scope>
    <source>
        <strain evidence="3">cv. CM334</strain>
    </source>
</reference>